<dbReference type="Proteomes" id="UP000317933">
    <property type="component" value="Unassembled WGS sequence"/>
</dbReference>
<dbReference type="Pfam" id="PF15781">
    <property type="entry name" value="ParE-like_toxin"/>
    <property type="match status" value="1"/>
</dbReference>
<accession>A0A502GXL8</accession>
<gene>
    <name evidence="1" type="ORF">EAH78_31300</name>
</gene>
<organism evidence="1 2">
    <name type="scientific">Pseudomonas arsenicoxydans</name>
    <dbReference type="NCBI Taxonomy" id="702115"/>
    <lineage>
        <taxon>Bacteria</taxon>
        <taxon>Pseudomonadati</taxon>
        <taxon>Pseudomonadota</taxon>
        <taxon>Gammaproteobacteria</taxon>
        <taxon>Pseudomonadales</taxon>
        <taxon>Pseudomonadaceae</taxon>
        <taxon>Pseudomonas</taxon>
    </lineage>
</organism>
<sequence>MKSKYQQNYKPPFARFVKKAHKPLAVAIEDEVEIICDSPEVGIPKVGDLLGIWVHKFKFNKQEYLIAYRPPSPEEALKGAGIELLVIDFFQVGPHENFYADLKKYLKS</sequence>
<dbReference type="InterPro" id="IPR031552">
    <property type="entry name" value="ParE-like_toxin"/>
</dbReference>
<evidence type="ECO:0000313" key="2">
    <source>
        <dbReference type="Proteomes" id="UP000317933"/>
    </source>
</evidence>
<proteinExistence type="predicted"/>
<protein>
    <submittedName>
        <fullName evidence="1">Type II toxin-antitoxin system RelE/ParE family toxin</fullName>
    </submittedName>
</protein>
<reference evidence="1 2" key="1">
    <citation type="journal article" date="2019" name="Environ. Microbiol.">
        <title>Species interactions and distinct microbial communities in high Arctic permafrost affected cryosols are associated with the CH4 and CO2 gas fluxes.</title>
        <authorList>
            <person name="Altshuler I."/>
            <person name="Hamel J."/>
            <person name="Turney S."/>
            <person name="Magnuson E."/>
            <person name="Levesque R."/>
            <person name="Greer C."/>
            <person name="Whyte L.G."/>
        </authorList>
    </citation>
    <scope>NUCLEOTIDE SEQUENCE [LARGE SCALE GENOMIC DNA]</scope>
    <source>
        <strain evidence="1 2">E3</strain>
    </source>
</reference>
<dbReference type="RefSeq" id="WP_140672103.1">
    <property type="nucleotide sequence ID" value="NZ_RCZE01000024.1"/>
</dbReference>
<name>A0A502GXL8_9PSED</name>
<evidence type="ECO:0000313" key="1">
    <source>
        <dbReference type="EMBL" id="TPG65756.1"/>
    </source>
</evidence>
<dbReference type="EMBL" id="RCZE01000024">
    <property type="protein sequence ID" value="TPG65756.1"/>
    <property type="molecule type" value="Genomic_DNA"/>
</dbReference>
<comment type="caution">
    <text evidence="1">The sequence shown here is derived from an EMBL/GenBank/DDBJ whole genome shotgun (WGS) entry which is preliminary data.</text>
</comment>
<dbReference type="AlphaFoldDB" id="A0A502GXL8"/>